<protein>
    <submittedName>
        <fullName evidence="2">Uncharacterized protein</fullName>
    </submittedName>
</protein>
<sequence length="470" mass="52047">MKTGKILLPALLAATLSSQAADGQGKKVVSSTVNPLVMIRLNDRITAMNHIVFEDGQNINRWDGFDCSTQKAVKLYWEMLDDKEAVVRRFYGDSYGRCAAPSPNSELDGVAASLCKSPGLKNANWVYIEKKSQYDTPILLDTASVIRAKDLLIAKIGFEYNEIQYDPPYDAPYDMKIEVHAYNCATNKDSVLAGLDMAPEGYVSDSLSGKAALRRAEDFTNTPATAAAFKQLCTMSTPSAFKGEGTYVPQVKKKSVSSTLGPMLPDMSSNSPQWLAQFPLSAEIDKQAQQIVNPWATPRFKKMQWTLSWGNDEGVPMELDVQPNGLMLLLENYKVFKAQRLTLGNLGQLKGGISLDSSPSIISELHTNLRFPLHQGQKFTFDTVLPAKGKDGDKTAINRRCEVTGNDEARQISSALSGRYWKVACEMESDDKGEKQTLAWLVDYNVFMPLTQWKDGAELPVTIKDLQITR</sequence>
<gene>
    <name evidence="2" type="ORF">SAMN05192562_105242</name>
</gene>
<evidence type="ECO:0000256" key="1">
    <source>
        <dbReference type="SAM" id="SignalP"/>
    </source>
</evidence>
<keyword evidence="1" id="KW-0732">Signal</keyword>
<dbReference type="Proteomes" id="UP000199187">
    <property type="component" value="Unassembled WGS sequence"/>
</dbReference>
<feature type="chain" id="PRO_5011601975" evidence="1">
    <location>
        <begin position="21"/>
        <end position="470"/>
    </location>
</feature>
<organism evidence="2 3">
    <name type="scientific">Kosakonia arachidis</name>
    <dbReference type="NCBI Taxonomy" id="551989"/>
    <lineage>
        <taxon>Bacteria</taxon>
        <taxon>Pseudomonadati</taxon>
        <taxon>Pseudomonadota</taxon>
        <taxon>Gammaproteobacteria</taxon>
        <taxon>Enterobacterales</taxon>
        <taxon>Enterobacteriaceae</taxon>
        <taxon>Kosakonia</taxon>
    </lineage>
</organism>
<dbReference type="OrthoDB" id="6627027at2"/>
<accession>A0A1I7DL62</accession>
<dbReference type="RefSeq" id="WP_090124367.1">
    <property type="nucleotide sequence ID" value="NZ_CP045300.1"/>
</dbReference>
<proteinExistence type="predicted"/>
<reference evidence="3" key="1">
    <citation type="submission" date="2016-10" db="EMBL/GenBank/DDBJ databases">
        <authorList>
            <person name="Varghese N."/>
            <person name="Submissions S."/>
        </authorList>
    </citation>
    <scope>NUCLEOTIDE SEQUENCE [LARGE SCALE GENOMIC DNA]</scope>
    <source>
        <strain evidence="3">Ah-143</strain>
    </source>
</reference>
<keyword evidence="3" id="KW-1185">Reference proteome</keyword>
<feature type="signal peptide" evidence="1">
    <location>
        <begin position="1"/>
        <end position="20"/>
    </location>
</feature>
<name>A0A1I7DL62_9ENTR</name>
<dbReference type="AlphaFoldDB" id="A0A1I7DL62"/>
<evidence type="ECO:0000313" key="2">
    <source>
        <dbReference type="EMBL" id="SFU12366.1"/>
    </source>
</evidence>
<evidence type="ECO:0000313" key="3">
    <source>
        <dbReference type="Proteomes" id="UP000199187"/>
    </source>
</evidence>
<dbReference type="EMBL" id="FPAU01000005">
    <property type="protein sequence ID" value="SFU12366.1"/>
    <property type="molecule type" value="Genomic_DNA"/>
</dbReference>